<organism evidence="2 3">
    <name type="scientific">Paraburkholderia youngii</name>
    <dbReference type="NCBI Taxonomy" id="2782701"/>
    <lineage>
        <taxon>Bacteria</taxon>
        <taxon>Pseudomonadati</taxon>
        <taxon>Pseudomonadota</taxon>
        <taxon>Betaproteobacteria</taxon>
        <taxon>Burkholderiales</taxon>
        <taxon>Burkholderiaceae</taxon>
        <taxon>Paraburkholderia</taxon>
    </lineage>
</organism>
<evidence type="ECO:0000313" key="2">
    <source>
        <dbReference type="EMBL" id="NUY02452.1"/>
    </source>
</evidence>
<evidence type="ECO:0000256" key="1">
    <source>
        <dbReference type="SAM" id="Phobius"/>
    </source>
</evidence>
<feature type="transmembrane region" description="Helical" evidence="1">
    <location>
        <begin position="108"/>
        <end position="132"/>
    </location>
</feature>
<name>A0A7Y6K125_9BURK</name>
<comment type="caution">
    <text evidence="2">The sequence shown here is derived from an EMBL/GenBank/DDBJ whole genome shotgun (WGS) entry which is preliminary data.</text>
</comment>
<reference evidence="2 3" key="1">
    <citation type="submission" date="2020-02" db="EMBL/GenBank/DDBJ databases">
        <title>Paraburkholderia simonii sp. nov. and Paraburkholderia youngii sp. nov. Brazilian and Mexican Mimosa-associated rhizobia.</title>
        <authorList>
            <person name="Mavima L."/>
            <person name="Beukes C.W."/>
            <person name="Chan W.Y."/>
            <person name="Palmer M."/>
            <person name="De Meyer S.E."/>
            <person name="James E.K."/>
            <person name="Venter S.N."/>
            <person name="Steenkamp E.T."/>
        </authorList>
    </citation>
    <scope>NUCLEOTIDE SEQUENCE [LARGE SCALE GENOMIC DNA]</scope>
    <source>
        <strain evidence="2 3">JPY169</strain>
    </source>
</reference>
<accession>A0A7Y6K125</accession>
<proteinExistence type="predicted"/>
<dbReference type="AlphaFoldDB" id="A0A7Y6K125"/>
<protein>
    <submittedName>
        <fullName evidence="2">Uncharacterized protein</fullName>
    </submittedName>
</protein>
<keyword evidence="1" id="KW-0812">Transmembrane</keyword>
<evidence type="ECO:0000313" key="3">
    <source>
        <dbReference type="Proteomes" id="UP000594380"/>
    </source>
</evidence>
<feature type="transmembrane region" description="Helical" evidence="1">
    <location>
        <begin position="68"/>
        <end position="87"/>
    </location>
</feature>
<sequence>MEILKLVIILGFIFGIAKGIQFFSRHCRQRFGYRFFTARGFWLAAIGINLLWWGHVAWGTAFLHHEPTSGGVVLMALGLAAVAWLIYENIRDTNLPYGAAGSVLQLALFFPVALYGAPLLVIALLFLLFATFKGTPAWLIDR</sequence>
<dbReference type="Proteomes" id="UP000594380">
    <property type="component" value="Unassembled WGS sequence"/>
</dbReference>
<dbReference type="EMBL" id="JAALDK010000001">
    <property type="protein sequence ID" value="NUY02452.1"/>
    <property type="molecule type" value="Genomic_DNA"/>
</dbReference>
<keyword evidence="1" id="KW-0472">Membrane</keyword>
<feature type="transmembrane region" description="Helical" evidence="1">
    <location>
        <begin position="36"/>
        <end position="56"/>
    </location>
</feature>
<keyword evidence="1" id="KW-1133">Transmembrane helix</keyword>
<feature type="transmembrane region" description="Helical" evidence="1">
    <location>
        <begin position="6"/>
        <end position="24"/>
    </location>
</feature>
<gene>
    <name evidence="2" type="ORF">G5S42_22740</name>
</gene>